<sequence>MSQDGNTVSRRRFLSAAGTAAATAALAGCSGTSDTETTTEENTGGGGEDTTAEEGGSDGGDGGSPKVLRYGRGSHSPTLDFQNSTSGEVAKVTEQLYDTLINFEPGKSTLTQGLATEYSLDGKTASIKLREGVKFHNGEEFTAQDFVATYRRFVDSDYEHYAGDDYVSAYGPFTLGSWIDEIQVDGDYSMTIQLTQTYAPFLRNLAMFAAAVHSKAAIEEYGTELNKNPVGTGPFQLSNLDDANELIRLEANPDYWGDGPDVDEVVFVTIGQNSTRAQSLASGELDIIDGLGAQSSIQVENASNAELARTKGINIGYMAFNMASREEFRDKRVRQAVSYAINTEAIVNEIYSGFATQASQPLPPNVLGHKDSLDPYPYDPEKAKSLLEEAGYGDGFTFELATFQNPRGYNPSPIQTAETVASNLGDVGITVEINQQSFGPFLEYTAQGRHDACFLGWYTDNADPDNFMYVLLHPQVEDDKLTEGQDWVSFDTEGYNTSNRSGWANKEYMDLVEQGQSSYDDAKREELYKQANQLAHDEAPWVYLDNAEELRGVSKRVSGFTPAAISGPYLNLVSLN</sequence>
<dbReference type="Gene3D" id="3.10.105.10">
    <property type="entry name" value="Dipeptide-binding Protein, Domain 3"/>
    <property type="match status" value="1"/>
</dbReference>
<evidence type="ECO:0000313" key="6">
    <source>
        <dbReference type="EMBL" id="SEK34934.1"/>
    </source>
</evidence>
<accession>A0A1H7GA63</accession>
<dbReference type="PROSITE" id="PS51318">
    <property type="entry name" value="TAT"/>
    <property type="match status" value="1"/>
</dbReference>
<feature type="domain" description="Solute-binding protein family 5" evidence="5">
    <location>
        <begin position="111"/>
        <end position="475"/>
    </location>
</feature>
<comment type="similarity">
    <text evidence="1">Belongs to the bacterial solute-binding protein 5 family.</text>
</comment>
<name>A0A1H7GA63_HALLR</name>
<keyword evidence="2" id="KW-0813">Transport</keyword>
<dbReference type="GO" id="GO:0015833">
    <property type="term" value="P:peptide transport"/>
    <property type="evidence" value="ECO:0007669"/>
    <property type="project" value="TreeGrafter"/>
</dbReference>
<keyword evidence="3" id="KW-0732">Signal</keyword>
<dbReference type="Gene3D" id="3.90.76.10">
    <property type="entry name" value="Dipeptide-binding Protein, Domain 1"/>
    <property type="match status" value="1"/>
</dbReference>
<dbReference type="PROSITE" id="PS01040">
    <property type="entry name" value="SBP_BACTERIAL_5"/>
    <property type="match status" value="1"/>
</dbReference>
<dbReference type="GO" id="GO:1904680">
    <property type="term" value="F:peptide transmembrane transporter activity"/>
    <property type="evidence" value="ECO:0007669"/>
    <property type="project" value="TreeGrafter"/>
</dbReference>
<dbReference type="RefSeq" id="WP_074791386.1">
    <property type="nucleotide sequence ID" value="NZ_FOAD01000001.1"/>
</dbReference>
<evidence type="ECO:0000256" key="1">
    <source>
        <dbReference type="ARBA" id="ARBA00005695"/>
    </source>
</evidence>
<dbReference type="GO" id="GO:0043190">
    <property type="term" value="C:ATP-binding cassette (ABC) transporter complex"/>
    <property type="evidence" value="ECO:0007669"/>
    <property type="project" value="InterPro"/>
</dbReference>
<evidence type="ECO:0000256" key="4">
    <source>
        <dbReference type="SAM" id="MobiDB-lite"/>
    </source>
</evidence>
<dbReference type="PANTHER" id="PTHR30290">
    <property type="entry name" value="PERIPLASMIC BINDING COMPONENT OF ABC TRANSPORTER"/>
    <property type="match status" value="1"/>
</dbReference>
<dbReference type="AlphaFoldDB" id="A0A1H7GA63"/>
<dbReference type="Gene3D" id="3.40.190.10">
    <property type="entry name" value="Periplasmic binding protein-like II"/>
    <property type="match status" value="1"/>
</dbReference>
<dbReference type="InterPro" id="IPR039424">
    <property type="entry name" value="SBP_5"/>
</dbReference>
<dbReference type="EMBL" id="FOAD01000001">
    <property type="protein sequence ID" value="SEK34934.1"/>
    <property type="molecule type" value="Genomic_DNA"/>
</dbReference>
<dbReference type="InterPro" id="IPR006311">
    <property type="entry name" value="TAT_signal"/>
</dbReference>
<feature type="region of interest" description="Disordered" evidence="4">
    <location>
        <begin position="24"/>
        <end position="85"/>
    </location>
</feature>
<dbReference type="OrthoDB" id="233597at2157"/>
<dbReference type="InterPro" id="IPR000914">
    <property type="entry name" value="SBP_5_dom"/>
</dbReference>
<protein>
    <submittedName>
        <fullName evidence="6">Peptide/nickel transport system substrate-binding protein</fullName>
    </submittedName>
</protein>
<feature type="compositionally biased region" description="Polar residues" evidence="4">
    <location>
        <begin position="75"/>
        <end position="85"/>
    </location>
</feature>
<dbReference type="GO" id="GO:0042597">
    <property type="term" value="C:periplasmic space"/>
    <property type="evidence" value="ECO:0007669"/>
    <property type="project" value="UniProtKB-ARBA"/>
</dbReference>
<evidence type="ECO:0000256" key="3">
    <source>
        <dbReference type="ARBA" id="ARBA00022729"/>
    </source>
</evidence>
<evidence type="ECO:0000313" key="7">
    <source>
        <dbReference type="Proteomes" id="UP000183894"/>
    </source>
</evidence>
<dbReference type="CDD" id="cd08493">
    <property type="entry name" value="PBP2_DppA_like"/>
    <property type="match status" value="1"/>
</dbReference>
<dbReference type="PIRSF" id="PIRSF002741">
    <property type="entry name" value="MppA"/>
    <property type="match status" value="1"/>
</dbReference>
<evidence type="ECO:0000256" key="2">
    <source>
        <dbReference type="ARBA" id="ARBA00022448"/>
    </source>
</evidence>
<dbReference type="SUPFAM" id="SSF53850">
    <property type="entry name" value="Periplasmic binding protein-like II"/>
    <property type="match status" value="1"/>
</dbReference>
<proteinExistence type="inferred from homology"/>
<organism evidence="6 7">
    <name type="scientific">Haloferax larsenii</name>
    <dbReference type="NCBI Taxonomy" id="302484"/>
    <lineage>
        <taxon>Archaea</taxon>
        <taxon>Methanobacteriati</taxon>
        <taxon>Methanobacteriota</taxon>
        <taxon>Stenosarchaea group</taxon>
        <taxon>Halobacteria</taxon>
        <taxon>Halobacteriales</taxon>
        <taxon>Haloferacaceae</taxon>
        <taxon>Haloferax</taxon>
    </lineage>
</organism>
<feature type="compositionally biased region" description="Low complexity" evidence="4">
    <location>
        <begin position="24"/>
        <end position="42"/>
    </location>
</feature>
<dbReference type="Pfam" id="PF00496">
    <property type="entry name" value="SBP_bac_5"/>
    <property type="match status" value="1"/>
</dbReference>
<dbReference type="Proteomes" id="UP000183894">
    <property type="component" value="Unassembled WGS sequence"/>
</dbReference>
<evidence type="ECO:0000259" key="5">
    <source>
        <dbReference type="Pfam" id="PF00496"/>
    </source>
</evidence>
<dbReference type="PANTHER" id="PTHR30290:SF9">
    <property type="entry name" value="OLIGOPEPTIDE-BINDING PROTEIN APPA"/>
    <property type="match status" value="1"/>
</dbReference>
<dbReference type="InterPro" id="IPR023765">
    <property type="entry name" value="SBP_5_CS"/>
</dbReference>
<reference evidence="6 7" key="1">
    <citation type="submission" date="2016-10" db="EMBL/GenBank/DDBJ databases">
        <authorList>
            <person name="de Groot N.N."/>
        </authorList>
    </citation>
    <scope>NUCLEOTIDE SEQUENCE [LARGE SCALE GENOMIC DNA]</scope>
    <source>
        <strain evidence="6 7">CDM_5</strain>
    </source>
</reference>
<gene>
    <name evidence="6" type="ORF">SAMN04488691_101257</name>
</gene>
<dbReference type="InterPro" id="IPR030678">
    <property type="entry name" value="Peptide/Ni-bd"/>
</dbReference>